<organism evidence="1 2">
    <name type="scientific">Citrobacter freundii</name>
    <dbReference type="NCBI Taxonomy" id="546"/>
    <lineage>
        <taxon>Bacteria</taxon>
        <taxon>Pseudomonadati</taxon>
        <taxon>Pseudomonadota</taxon>
        <taxon>Gammaproteobacteria</taxon>
        <taxon>Enterobacterales</taxon>
        <taxon>Enterobacteriaceae</taxon>
        <taxon>Citrobacter</taxon>
        <taxon>Citrobacter freundii complex</taxon>
    </lineage>
</organism>
<dbReference type="RefSeq" id="WP_269521568.1">
    <property type="nucleotide sequence ID" value="NZ_CP114569.1"/>
</dbReference>
<keyword evidence="2" id="KW-1185">Reference proteome</keyword>
<name>A0ABY7LAB2_CITFR</name>
<reference evidence="1" key="1">
    <citation type="submission" date="2022-12" db="EMBL/GenBank/DDBJ databases">
        <title>2953647.</title>
        <authorList>
            <person name="Hergert J."/>
            <person name="Casey R."/>
            <person name="Wagner J."/>
            <person name="Young E.L."/>
            <person name="Oakeson K.F."/>
        </authorList>
    </citation>
    <scope>NUCLEOTIDE SEQUENCE</scope>
    <source>
        <strain evidence="1">2953647</strain>
        <plasmid evidence="1">unnamed5</plasmid>
    </source>
</reference>
<evidence type="ECO:0000313" key="2">
    <source>
        <dbReference type="Proteomes" id="UP001164536"/>
    </source>
</evidence>
<keyword evidence="1" id="KW-0614">Plasmid</keyword>
<proteinExistence type="predicted"/>
<accession>A0ABY7LAB2</accession>
<dbReference type="EMBL" id="CP114569">
    <property type="protein sequence ID" value="WAZ60679.1"/>
    <property type="molecule type" value="Genomic_DNA"/>
</dbReference>
<dbReference type="Proteomes" id="UP001164536">
    <property type="component" value="Plasmid unnamed5"/>
</dbReference>
<evidence type="ECO:0000313" key="1">
    <source>
        <dbReference type="EMBL" id="WAZ60679.1"/>
    </source>
</evidence>
<geneLocation type="plasmid" evidence="1 2">
    <name>unnamed5</name>
</geneLocation>
<gene>
    <name evidence="1" type="ORF">O4000_29125</name>
</gene>
<protein>
    <submittedName>
        <fullName evidence="1">Uncharacterized protein</fullName>
    </submittedName>
</protein>
<sequence length="101" mass="11337">MEFTKEQLTMWAEKLIEETRSDIEISRTDAHAESYRAQMALLEIAQSALTAPAAFESWFIKVHLPGVRQSKLKAAECKLVHRVAQSAWNGCCSAILEGDDK</sequence>